<accession>A0A3B1BRR5</accession>
<dbReference type="EMBL" id="UOGC01000074">
    <property type="protein sequence ID" value="VAX18622.1"/>
    <property type="molecule type" value="Genomic_DNA"/>
</dbReference>
<gene>
    <name evidence="1" type="ORF">MNBD_NITROSPINAE01-487</name>
</gene>
<dbReference type="AlphaFoldDB" id="A0A3B1BRR5"/>
<sequence>MKFIKNSVFLEMMKRAGIQTSEDGRTMRYQNEGAVKGFDFTNLTPHSPAGPYEAVASGDRSVEYAMVATAFRVIETLNIFPLYLYSIDNEWVDEDIAPLIKSGTLTREEADILENVLENDNVSDVAVIEKGEVDKAVRLIVPQLTAFSTSCCAVDAEGKVLALFSEDDEVSFNTTDPQIYEKTKKMVKSLSNLPFETVWATGE</sequence>
<protein>
    <submittedName>
        <fullName evidence="1">Uncharacterized protein</fullName>
    </submittedName>
</protein>
<reference evidence="1" key="1">
    <citation type="submission" date="2018-06" db="EMBL/GenBank/DDBJ databases">
        <authorList>
            <person name="Zhirakovskaya E."/>
        </authorList>
    </citation>
    <scope>NUCLEOTIDE SEQUENCE</scope>
</reference>
<organism evidence="1">
    <name type="scientific">hydrothermal vent metagenome</name>
    <dbReference type="NCBI Taxonomy" id="652676"/>
    <lineage>
        <taxon>unclassified sequences</taxon>
        <taxon>metagenomes</taxon>
        <taxon>ecological metagenomes</taxon>
    </lineage>
</organism>
<proteinExistence type="predicted"/>
<name>A0A3B1BRR5_9ZZZZ</name>
<evidence type="ECO:0000313" key="1">
    <source>
        <dbReference type="EMBL" id="VAX18622.1"/>
    </source>
</evidence>